<protein>
    <recommendedName>
        <fullName evidence="4">Putative nitroreductase TM1586 domain-containing protein</fullName>
    </recommendedName>
</protein>
<dbReference type="Pfam" id="PF14512">
    <property type="entry name" value="TM1586_NiRdase"/>
    <property type="match status" value="1"/>
</dbReference>
<dbReference type="GeneID" id="93424790"/>
<gene>
    <name evidence="5" type="ORF">C5O25_09665</name>
</gene>
<keyword evidence="2" id="KW-0288">FMN</keyword>
<comment type="caution">
    <text evidence="5">The sequence shown here is derived from an EMBL/GenBank/DDBJ whole genome shotgun (WGS) entry which is preliminary data.</text>
</comment>
<dbReference type="RefSeq" id="WP_107036537.1">
    <property type="nucleotide sequence ID" value="NZ_CAOLHR010000032.1"/>
</dbReference>
<feature type="domain" description="Putative nitroreductase TM1586" evidence="4">
    <location>
        <begin position="2"/>
        <end position="230"/>
    </location>
</feature>
<keyword evidence="6" id="KW-1185">Reference proteome</keyword>
<proteinExistence type="predicted"/>
<dbReference type="PANTHER" id="PTHR23026">
    <property type="entry name" value="NADPH NITROREDUCTASE"/>
    <property type="match status" value="1"/>
</dbReference>
<dbReference type="InterPro" id="IPR029478">
    <property type="entry name" value="TM1586_NiRdase"/>
</dbReference>
<sequence length="266" mass="30248">MNLLEAIKERRSVRSYDGNRLTDLQIATLLDAINESSSPFGGRLTIRLKEFDLRKGYRPTTYGMIKGARHFFLLASGADGESALSTGFRFEQIVLKAWQMGLGTCWIAATFKGSDFDRDQTWPEGETLRIVCPVGTAAPPTATERLTRLALRSANRLPFDRLFYHTDFHTPLHKDNRFAEPLEMLRLAPSSTNSQPWRALVCDNHTVHFYYRHKSDISLIDCGIGFCHFHKTEKFRGHDGIFFKADATPAPPRDWKYLISYTTAPA</sequence>
<dbReference type="Proteomes" id="UP000244925">
    <property type="component" value="Unassembled WGS sequence"/>
</dbReference>
<dbReference type="GO" id="GO:0016491">
    <property type="term" value="F:oxidoreductase activity"/>
    <property type="evidence" value="ECO:0007669"/>
    <property type="project" value="UniProtKB-KW"/>
</dbReference>
<keyword evidence="1" id="KW-0285">Flavoprotein</keyword>
<evidence type="ECO:0000256" key="1">
    <source>
        <dbReference type="ARBA" id="ARBA00022630"/>
    </source>
</evidence>
<reference evidence="6" key="1">
    <citation type="submission" date="2018-02" db="EMBL/GenBank/DDBJ databases">
        <authorList>
            <person name="Clavel T."/>
            <person name="Strowig T."/>
        </authorList>
    </citation>
    <scope>NUCLEOTIDE SEQUENCE [LARGE SCALE GENOMIC DNA]</scope>
    <source>
        <strain evidence="6">DSM 100764</strain>
    </source>
</reference>
<dbReference type="Gene3D" id="3.40.109.30">
    <property type="entry name" value="putative nitroreductase (tm1586), domain 2"/>
    <property type="match status" value="1"/>
</dbReference>
<dbReference type="EMBL" id="PUBV01000021">
    <property type="protein sequence ID" value="PWB06653.1"/>
    <property type="molecule type" value="Genomic_DNA"/>
</dbReference>
<name>A0A2V1IVZ5_9BACT</name>
<dbReference type="SUPFAM" id="SSF55469">
    <property type="entry name" value="FMN-dependent nitroreductase-like"/>
    <property type="match status" value="1"/>
</dbReference>
<evidence type="ECO:0000256" key="2">
    <source>
        <dbReference type="ARBA" id="ARBA00022643"/>
    </source>
</evidence>
<evidence type="ECO:0000313" key="5">
    <source>
        <dbReference type="EMBL" id="PWB06653.1"/>
    </source>
</evidence>
<dbReference type="Gene3D" id="3.40.109.10">
    <property type="entry name" value="NADH Oxidase"/>
    <property type="match status" value="1"/>
</dbReference>
<dbReference type="InterPro" id="IPR000415">
    <property type="entry name" value="Nitroreductase-like"/>
</dbReference>
<keyword evidence="3" id="KW-0560">Oxidoreductase</keyword>
<dbReference type="InterPro" id="IPR050627">
    <property type="entry name" value="Nitroreductase/BluB"/>
</dbReference>
<dbReference type="PANTHER" id="PTHR23026:SF90">
    <property type="entry name" value="IODOTYROSINE DEIODINASE 1"/>
    <property type="match status" value="1"/>
</dbReference>
<organism evidence="5 6">
    <name type="scientific">Paramuribaculum intestinale</name>
    <dbReference type="NCBI Taxonomy" id="2094151"/>
    <lineage>
        <taxon>Bacteria</taxon>
        <taxon>Pseudomonadati</taxon>
        <taxon>Bacteroidota</taxon>
        <taxon>Bacteroidia</taxon>
        <taxon>Bacteroidales</taxon>
        <taxon>Muribaculaceae</taxon>
        <taxon>Paramuribaculum</taxon>
    </lineage>
</organism>
<evidence type="ECO:0000256" key="3">
    <source>
        <dbReference type="ARBA" id="ARBA00023002"/>
    </source>
</evidence>
<accession>A0A2V1IVZ5</accession>
<dbReference type="AlphaFoldDB" id="A0A2V1IVZ5"/>
<evidence type="ECO:0000259" key="4">
    <source>
        <dbReference type="Pfam" id="PF14512"/>
    </source>
</evidence>
<evidence type="ECO:0000313" key="6">
    <source>
        <dbReference type="Proteomes" id="UP000244925"/>
    </source>
</evidence>